<protein>
    <submittedName>
        <fullName evidence="2">Uncharacterized protein</fullName>
    </submittedName>
</protein>
<evidence type="ECO:0000313" key="2">
    <source>
        <dbReference type="EMBL" id="GJE87269.1"/>
    </source>
</evidence>
<keyword evidence="3" id="KW-1185">Reference proteome</keyword>
<reference evidence="2 3" key="1">
    <citation type="submission" date="2021-08" db="EMBL/GenBank/DDBJ databases">
        <title>Draft Genome Sequence of Phanerochaete sordida strain YK-624.</title>
        <authorList>
            <person name="Mori T."/>
            <person name="Dohra H."/>
            <person name="Suzuki T."/>
            <person name="Kawagishi H."/>
            <person name="Hirai H."/>
        </authorList>
    </citation>
    <scope>NUCLEOTIDE SEQUENCE [LARGE SCALE GENOMIC DNA]</scope>
    <source>
        <strain evidence="2 3">YK-624</strain>
    </source>
</reference>
<organism evidence="2 3">
    <name type="scientific">Phanerochaete sordida</name>
    <dbReference type="NCBI Taxonomy" id="48140"/>
    <lineage>
        <taxon>Eukaryota</taxon>
        <taxon>Fungi</taxon>
        <taxon>Dikarya</taxon>
        <taxon>Basidiomycota</taxon>
        <taxon>Agaricomycotina</taxon>
        <taxon>Agaricomycetes</taxon>
        <taxon>Polyporales</taxon>
        <taxon>Phanerochaetaceae</taxon>
        <taxon>Phanerochaete</taxon>
    </lineage>
</organism>
<dbReference type="EMBL" id="BPQB01000006">
    <property type="protein sequence ID" value="GJE87269.1"/>
    <property type="molecule type" value="Genomic_DNA"/>
</dbReference>
<dbReference type="Proteomes" id="UP000703269">
    <property type="component" value="Unassembled WGS sequence"/>
</dbReference>
<sequence>MRLSPRHGPTSPDPAQQASDSHSRTARAETYVCAIMYAIDVVQLAVSVYWPPDYVRGTHTLSQIATGCLNVLAEEGFAATRSYGTHYGVFGASLAILLNTKRGSPSAAES</sequence>
<name>A0A9P3G3M7_9APHY</name>
<feature type="region of interest" description="Disordered" evidence="1">
    <location>
        <begin position="1"/>
        <end position="24"/>
    </location>
</feature>
<dbReference type="AlphaFoldDB" id="A0A9P3G3M7"/>
<gene>
    <name evidence="2" type="ORF">PsYK624_033520</name>
</gene>
<evidence type="ECO:0000313" key="3">
    <source>
        <dbReference type="Proteomes" id="UP000703269"/>
    </source>
</evidence>
<evidence type="ECO:0000256" key="1">
    <source>
        <dbReference type="SAM" id="MobiDB-lite"/>
    </source>
</evidence>
<accession>A0A9P3G3M7</accession>
<proteinExistence type="predicted"/>
<comment type="caution">
    <text evidence="2">The sequence shown here is derived from an EMBL/GenBank/DDBJ whole genome shotgun (WGS) entry which is preliminary data.</text>
</comment>